<name>A0A369JGJ5_HYPMA</name>
<keyword evidence="6 7" id="KW-0472">Membrane</keyword>
<dbReference type="AlphaFoldDB" id="A0A369JGJ5"/>
<proteinExistence type="predicted"/>
<evidence type="ECO:0000256" key="5">
    <source>
        <dbReference type="ARBA" id="ARBA00022989"/>
    </source>
</evidence>
<dbReference type="PANTHER" id="PTHR10778:SF4">
    <property type="entry name" value="NUCLEOTIDE SUGAR TRANSPORTER SLC35B4"/>
    <property type="match status" value="1"/>
</dbReference>
<sequence>MVLSLLSDWFSTISLIFGGCCSNAITLEQLISKYPHAGSLITFFQFLIISIHGLPKHTTWTRYGPRFKPRKIPLTPYLIQVALFYLISLLNNAAFAYRIPMAVHIIFRSGGLVISMLLGWLVAGKRYNLTQVLAVLLVTLGVILTTLSASQTQKSSPTTASSLDPYTYLTGISILTLALVFSGFLGLVQDRTYTKYGRPKSVASDSAPTWQESMFYLHFLGLPMFFFLRTDLATQFSTINAGPRVSLSLPLPSLPQSLLPSNISSSSFLSFTTSPNVNSNSHPIAAATFHIPTAYLPLLLNTITQLLCVAGVHRLTTRVSALSVTLVLVVRKAVSLVLSVIGVGGGKGSGTDVNMGMLWSGAAMVLVGTVLYSIGSGAGKKETEKDKRDIAILTVSTRTLQIYVIVMNELALEFLASFKQWNWAPSYSAGDPRFTPLVPKFLACLVTESHKLGGTVVDEFWDCVGDCDPALKENVEKLRHLPESQASDAMTTLLAGVDREKVDYHSLVDMAGDYFTHMLMAWYSAAKIPQVSVNYSTDDYTDVSTEALLRSLDELQDKGTELELRESMLMELAFRRDGSRCPLTEVTFQRTENEVGRQPRPALTHIIPSKILDNDIEGVIMRCITRFAGPEIAGLVTRRNLGAPGNAMNLRLSLREDYDDMRWGIEAVPAACAIGDRRVDRQPSTKYTYRHFFPPNLASDFPPDGAPIHFGTIPGTSGLDPFPAFCNLALAVKRVMWMSGAARLVSQMETDSSDYDSGLIWAGPTVDFCGALDAKLVLSGAAYNVGEGSGG</sequence>
<organism evidence="8 9">
    <name type="scientific">Hypsizygus marmoreus</name>
    <name type="common">White beech mushroom</name>
    <name type="synonym">Agaricus marmoreus</name>
    <dbReference type="NCBI Taxonomy" id="39966"/>
    <lineage>
        <taxon>Eukaryota</taxon>
        <taxon>Fungi</taxon>
        <taxon>Dikarya</taxon>
        <taxon>Basidiomycota</taxon>
        <taxon>Agaricomycotina</taxon>
        <taxon>Agaricomycetes</taxon>
        <taxon>Agaricomycetidae</taxon>
        <taxon>Agaricales</taxon>
        <taxon>Tricholomatineae</taxon>
        <taxon>Lyophyllaceae</taxon>
        <taxon>Hypsizygus</taxon>
    </lineage>
</organism>
<dbReference type="EMBL" id="LUEZ02000079">
    <property type="protein sequence ID" value="RDB19535.1"/>
    <property type="molecule type" value="Genomic_DNA"/>
</dbReference>
<dbReference type="InterPro" id="IPR037185">
    <property type="entry name" value="EmrE-like"/>
</dbReference>
<protein>
    <submittedName>
        <fullName evidence="8">UDP-N-acetylglucosamine transporter YEA4</fullName>
    </submittedName>
</protein>
<dbReference type="GO" id="GO:0000139">
    <property type="term" value="C:Golgi membrane"/>
    <property type="evidence" value="ECO:0007669"/>
    <property type="project" value="TreeGrafter"/>
</dbReference>
<dbReference type="GO" id="GO:0005464">
    <property type="term" value="F:UDP-xylose transmembrane transporter activity"/>
    <property type="evidence" value="ECO:0007669"/>
    <property type="project" value="TreeGrafter"/>
</dbReference>
<feature type="transmembrane region" description="Helical" evidence="7">
    <location>
        <begin position="101"/>
        <end position="122"/>
    </location>
</feature>
<evidence type="ECO:0000256" key="1">
    <source>
        <dbReference type="ARBA" id="ARBA00004127"/>
    </source>
</evidence>
<evidence type="ECO:0000313" key="8">
    <source>
        <dbReference type="EMBL" id="RDB19535.1"/>
    </source>
</evidence>
<dbReference type="InterPro" id="IPR013657">
    <property type="entry name" value="SCL35B1-4/HUT1"/>
</dbReference>
<feature type="transmembrane region" description="Helical" evidence="7">
    <location>
        <begin position="34"/>
        <end position="54"/>
    </location>
</feature>
<dbReference type="Proteomes" id="UP000076154">
    <property type="component" value="Unassembled WGS sequence"/>
</dbReference>
<dbReference type="GO" id="GO:0005789">
    <property type="term" value="C:endoplasmic reticulum membrane"/>
    <property type="evidence" value="ECO:0007669"/>
    <property type="project" value="TreeGrafter"/>
</dbReference>
<gene>
    <name evidence="8" type="primary">YEA4_1</name>
    <name evidence="8" type="ORF">Hypma_013390</name>
</gene>
<evidence type="ECO:0000256" key="3">
    <source>
        <dbReference type="ARBA" id="ARBA00022597"/>
    </source>
</evidence>
<dbReference type="PANTHER" id="PTHR10778">
    <property type="entry name" value="SOLUTE CARRIER FAMILY 35 MEMBER B"/>
    <property type="match status" value="1"/>
</dbReference>
<evidence type="ECO:0000256" key="7">
    <source>
        <dbReference type="SAM" id="Phobius"/>
    </source>
</evidence>
<feature type="transmembrane region" description="Helical" evidence="7">
    <location>
        <begin position="129"/>
        <end position="148"/>
    </location>
</feature>
<reference evidence="8" key="1">
    <citation type="submission" date="2018-04" db="EMBL/GenBank/DDBJ databases">
        <title>Whole genome sequencing of Hypsizygus marmoreus.</title>
        <authorList>
            <person name="Choi I.-G."/>
            <person name="Min B."/>
            <person name="Kim J.-G."/>
            <person name="Kim S."/>
            <person name="Oh Y.-L."/>
            <person name="Kong W.-S."/>
            <person name="Park H."/>
            <person name="Jeong J."/>
            <person name="Song E.-S."/>
        </authorList>
    </citation>
    <scope>NUCLEOTIDE SEQUENCE [LARGE SCALE GENOMIC DNA]</scope>
    <source>
        <strain evidence="8">51987-8</strain>
    </source>
</reference>
<feature type="transmembrane region" description="Helical" evidence="7">
    <location>
        <begin position="74"/>
        <end position="95"/>
    </location>
</feature>
<feature type="transmembrane region" description="Helical" evidence="7">
    <location>
        <begin position="324"/>
        <end position="345"/>
    </location>
</feature>
<feature type="transmembrane region" description="Helical" evidence="7">
    <location>
        <begin position="357"/>
        <end position="378"/>
    </location>
</feature>
<dbReference type="Gene3D" id="1.10.3730.20">
    <property type="match status" value="1"/>
</dbReference>
<dbReference type="InParanoid" id="A0A369JGJ5"/>
<evidence type="ECO:0000313" key="9">
    <source>
        <dbReference type="Proteomes" id="UP000076154"/>
    </source>
</evidence>
<keyword evidence="5 7" id="KW-1133">Transmembrane helix</keyword>
<dbReference type="OrthoDB" id="999962at2759"/>
<comment type="subcellular location">
    <subcellularLocation>
        <location evidence="1">Endomembrane system</location>
        <topology evidence="1">Multi-pass membrane protein</topology>
    </subcellularLocation>
</comment>
<evidence type="ECO:0000256" key="2">
    <source>
        <dbReference type="ARBA" id="ARBA00022448"/>
    </source>
</evidence>
<keyword evidence="3" id="KW-0762">Sugar transport</keyword>
<dbReference type="SUPFAM" id="SSF103481">
    <property type="entry name" value="Multidrug resistance efflux transporter EmrE"/>
    <property type="match status" value="1"/>
</dbReference>
<evidence type="ECO:0000256" key="4">
    <source>
        <dbReference type="ARBA" id="ARBA00022692"/>
    </source>
</evidence>
<evidence type="ECO:0000256" key="6">
    <source>
        <dbReference type="ARBA" id="ARBA00023136"/>
    </source>
</evidence>
<comment type="caution">
    <text evidence="8">The sequence shown here is derived from an EMBL/GenBank/DDBJ whole genome shotgun (WGS) entry which is preliminary data.</text>
</comment>
<keyword evidence="9" id="KW-1185">Reference proteome</keyword>
<feature type="transmembrane region" description="Helical" evidence="7">
    <location>
        <begin position="168"/>
        <end position="188"/>
    </location>
</feature>
<accession>A0A369JGJ5</accession>
<dbReference type="Pfam" id="PF08449">
    <property type="entry name" value="UAA"/>
    <property type="match status" value="1"/>
</dbReference>
<keyword evidence="2" id="KW-0813">Transport</keyword>
<keyword evidence="4 7" id="KW-0812">Transmembrane</keyword>
<dbReference type="GO" id="GO:0005462">
    <property type="term" value="F:UDP-N-acetylglucosamine transmembrane transporter activity"/>
    <property type="evidence" value="ECO:0007669"/>
    <property type="project" value="TreeGrafter"/>
</dbReference>